<comment type="caution">
    <text evidence="2">The sequence shown here is derived from an EMBL/GenBank/DDBJ whole genome shotgun (WGS) entry which is preliminary data.</text>
</comment>
<feature type="transmembrane region" description="Helical" evidence="1">
    <location>
        <begin position="18"/>
        <end position="37"/>
    </location>
</feature>
<dbReference type="OrthoDB" id="963379at2"/>
<organism evidence="2 3">
    <name type="scientific">Apibacter muscae</name>
    <dbReference type="NCBI Taxonomy" id="2509004"/>
    <lineage>
        <taxon>Bacteria</taxon>
        <taxon>Pseudomonadati</taxon>
        <taxon>Bacteroidota</taxon>
        <taxon>Flavobacteriia</taxon>
        <taxon>Flavobacteriales</taxon>
        <taxon>Weeksellaceae</taxon>
        <taxon>Apibacter</taxon>
    </lineage>
</organism>
<gene>
    <name evidence="2" type="ORF">ETU09_03150</name>
</gene>
<dbReference type="RefSeq" id="WP_146262147.1">
    <property type="nucleotide sequence ID" value="NZ_SELG01000032.1"/>
</dbReference>
<accession>A0A563DGP2</accession>
<dbReference type="Pfam" id="PF11297">
    <property type="entry name" value="DUF3098"/>
    <property type="match status" value="1"/>
</dbReference>
<keyword evidence="1" id="KW-0812">Transmembrane</keyword>
<name>A0A563DGP2_9FLAO</name>
<reference evidence="2 3" key="1">
    <citation type="submission" date="2019-02" db="EMBL/GenBank/DDBJ databases">
        <title>Apibacter muscae sp. nov.: a novel member of the house fly microbiota.</title>
        <authorList>
            <person name="Park R."/>
        </authorList>
    </citation>
    <scope>NUCLEOTIDE SEQUENCE [LARGE SCALE GENOMIC DNA]</scope>
    <source>
        <strain evidence="2 3">AL1</strain>
    </source>
</reference>
<evidence type="ECO:0000256" key="1">
    <source>
        <dbReference type="SAM" id="Phobius"/>
    </source>
</evidence>
<dbReference type="InterPro" id="IPR021448">
    <property type="entry name" value="DUF3098"/>
</dbReference>
<dbReference type="AlphaFoldDB" id="A0A563DGP2"/>
<keyword evidence="1" id="KW-0472">Membrane</keyword>
<proteinExistence type="predicted"/>
<feature type="transmembrane region" description="Helical" evidence="1">
    <location>
        <begin position="64"/>
        <end position="82"/>
    </location>
</feature>
<keyword evidence="1" id="KW-1133">Transmembrane helix</keyword>
<dbReference type="Proteomes" id="UP000319499">
    <property type="component" value="Unassembled WGS sequence"/>
</dbReference>
<dbReference type="EMBL" id="SELH01000014">
    <property type="protein sequence ID" value="TWP29456.1"/>
    <property type="molecule type" value="Genomic_DNA"/>
</dbReference>
<sequence>MKKNSENKSDLLFGKKNYIFMFIGVAVIALGFLLMTGPDANTVNGVYDPNSWNQDIFSFRRVRLAPTLIILGFIIEGYAIMIHPNPSKTNKK</sequence>
<evidence type="ECO:0000313" key="2">
    <source>
        <dbReference type="EMBL" id="TWP29456.1"/>
    </source>
</evidence>
<protein>
    <submittedName>
        <fullName evidence="2">DUF3098 domain-containing protein</fullName>
    </submittedName>
</protein>
<keyword evidence="3" id="KW-1185">Reference proteome</keyword>
<evidence type="ECO:0000313" key="3">
    <source>
        <dbReference type="Proteomes" id="UP000319499"/>
    </source>
</evidence>